<feature type="domain" description="Quinolinate phosphoribosyl transferase N-terminal" evidence="3">
    <location>
        <begin position="19"/>
        <end position="111"/>
    </location>
</feature>
<dbReference type="KEGG" id="mend:L6E24_11155"/>
<dbReference type="GO" id="GO:0004516">
    <property type="term" value="F:nicotinate phosphoribosyltransferase activity"/>
    <property type="evidence" value="ECO:0007669"/>
    <property type="project" value="UniProtKB-EC"/>
</dbReference>
<dbReference type="EC" id="6.3.4.21" evidence="4"/>
<keyword evidence="4" id="KW-0328">Glycosyltransferase</keyword>
<dbReference type="Gene3D" id="3.20.20.70">
    <property type="entry name" value="Aldolase class I"/>
    <property type="match status" value="1"/>
</dbReference>
<dbReference type="AlphaFoldDB" id="A0A9E7PKN8"/>
<organism evidence="4 5">
    <name type="scientific">Methanoplanus endosymbiosus</name>
    <dbReference type="NCBI Taxonomy" id="33865"/>
    <lineage>
        <taxon>Archaea</taxon>
        <taxon>Methanobacteriati</taxon>
        <taxon>Methanobacteriota</taxon>
        <taxon>Stenosarchaea group</taxon>
        <taxon>Methanomicrobia</taxon>
        <taxon>Methanomicrobiales</taxon>
        <taxon>Methanomicrobiaceae</taxon>
        <taxon>Methanoplanus</taxon>
    </lineage>
</organism>
<dbReference type="InterPro" id="IPR022412">
    <property type="entry name" value="Quinolinate_PRibosylTrfase_N"/>
</dbReference>
<dbReference type="GO" id="GO:0009435">
    <property type="term" value="P:NAD+ biosynthetic process"/>
    <property type="evidence" value="ECO:0007669"/>
    <property type="project" value="InterPro"/>
</dbReference>
<evidence type="ECO:0000313" key="4">
    <source>
        <dbReference type="EMBL" id="UUX91910.1"/>
    </source>
</evidence>
<dbReference type="InterPro" id="IPR053190">
    <property type="entry name" value="NAPRTase-like"/>
</dbReference>
<protein>
    <submittedName>
        <fullName evidence="4">Nicotinate phosphoribosyltransferase</fullName>
        <ecNumber evidence="4">6.3.4.21</ecNumber>
    </submittedName>
</protein>
<dbReference type="InterPro" id="IPR002638">
    <property type="entry name" value="Quinolinate_PRibosylTrfase_C"/>
</dbReference>
<name>A0A9E7PKN8_9EURY</name>
<evidence type="ECO:0000256" key="1">
    <source>
        <dbReference type="ARBA" id="ARBA00022679"/>
    </source>
</evidence>
<gene>
    <name evidence="4" type="ORF">L6E24_11155</name>
</gene>
<dbReference type="SUPFAM" id="SSF51690">
    <property type="entry name" value="Nicotinate/Quinolinate PRTase C-terminal domain-like"/>
    <property type="match status" value="1"/>
</dbReference>
<dbReference type="Pfam" id="PF01729">
    <property type="entry name" value="QRPTase_C"/>
    <property type="match status" value="1"/>
</dbReference>
<dbReference type="NCBIfam" id="NF006415">
    <property type="entry name" value="PRK08662.1"/>
    <property type="match status" value="1"/>
</dbReference>
<keyword evidence="4" id="KW-0436">Ligase</keyword>
<dbReference type="RefSeq" id="WP_257742061.1">
    <property type="nucleotide sequence ID" value="NZ_CP096115.1"/>
</dbReference>
<accession>A0A9E7PKN8</accession>
<dbReference type="InterPro" id="IPR037128">
    <property type="entry name" value="Quinolinate_PRibosylTase_N_sf"/>
</dbReference>
<dbReference type="PANTHER" id="PTHR43202">
    <property type="entry name" value="NICOTINATE-NUCLEOTIDE PYROPHOSPHORYLASE"/>
    <property type="match status" value="1"/>
</dbReference>
<sequence>MGIFQIVGEEEIKSGQSTDIYFIRTEDILTIEDKNPAVTVEITASSLCNDWGVFCGLNDALKLLEGLDVDVYAIPEGSVFYPGEPVMRISGNYRDFARYETALLGMICHASGVASSAALIRICAGDVPVYSFGSRRQHPAIAGMIERSAWVGGVEGVSNTSAPAGIPLAGTMPHAYVMCFDKPADAWNAFMRHAPPEVSRTMLCDTFCDEKREALSAARAGAASVRLDTPRSRKGDMRSIIEEVRWELDVNGFKDVGIFLSGGLTAEDVLEYRDIVDSFGVGGAIANAPVVDFSLDIIETEGVPVSKRGKKSGVKEIYEFEDGVHLLLPAGDAPPEGAKAMLKNFIRKGQILSLPDMNKSRARLLTYLEKSA</sequence>
<dbReference type="EMBL" id="CP096115">
    <property type="protein sequence ID" value="UUX91910.1"/>
    <property type="molecule type" value="Genomic_DNA"/>
</dbReference>
<evidence type="ECO:0000313" key="5">
    <source>
        <dbReference type="Proteomes" id="UP001060368"/>
    </source>
</evidence>
<reference evidence="4" key="1">
    <citation type="submission" date="2022-04" db="EMBL/GenBank/DDBJ databases">
        <title>Complete genome of Methanoplanus endosymbiosus DSM 3599.</title>
        <authorList>
            <person name="Chen S.-C."/>
            <person name="You Y.-T."/>
            <person name="Zhou Y.-Z."/>
            <person name="Lai M.-C."/>
        </authorList>
    </citation>
    <scope>NUCLEOTIDE SEQUENCE</scope>
    <source>
        <strain evidence="4">DSM 3599</strain>
    </source>
</reference>
<dbReference type="GeneID" id="74308266"/>
<dbReference type="InterPro" id="IPR013785">
    <property type="entry name" value="Aldolase_TIM"/>
</dbReference>
<keyword evidence="1" id="KW-0808">Transferase</keyword>
<dbReference type="PANTHER" id="PTHR43202:SF1">
    <property type="entry name" value="NICOTINATE PHOSPHORIBOSYLTRANSFERASE"/>
    <property type="match status" value="1"/>
</dbReference>
<feature type="domain" description="Quinolinate phosphoribosyl transferase C-terminal" evidence="2">
    <location>
        <begin position="113"/>
        <end position="296"/>
    </location>
</feature>
<dbReference type="SUPFAM" id="SSF54675">
    <property type="entry name" value="Nicotinate/Quinolinate PRTase N-terminal domain-like"/>
    <property type="match status" value="1"/>
</dbReference>
<keyword evidence="5" id="KW-1185">Reference proteome</keyword>
<dbReference type="Proteomes" id="UP001060368">
    <property type="component" value="Chromosome"/>
</dbReference>
<dbReference type="InterPro" id="IPR036068">
    <property type="entry name" value="Nicotinate_pribotase-like_C"/>
</dbReference>
<evidence type="ECO:0000259" key="3">
    <source>
        <dbReference type="Pfam" id="PF02749"/>
    </source>
</evidence>
<dbReference type="Pfam" id="PF02749">
    <property type="entry name" value="QRPTase_N"/>
    <property type="match status" value="1"/>
</dbReference>
<dbReference type="Gene3D" id="3.90.1170.20">
    <property type="entry name" value="Quinolinate phosphoribosyl transferase, N-terminal domain"/>
    <property type="match status" value="1"/>
</dbReference>
<evidence type="ECO:0000259" key="2">
    <source>
        <dbReference type="Pfam" id="PF01729"/>
    </source>
</evidence>
<dbReference type="GO" id="GO:0004514">
    <property type="term" value="F:nicotinate-nucleotide diphosphorylase (carboxylating) activity"/>
    <property type="evidence" value="ECO:0007669"/>
    <property type="project" value="InterPro"/>
</dbReference>
<proteinExistence type="predicted"/>